<reference evidence="2" key="1">
    <citation type="submission" date="2020-05" db="EMBL/GenBank/DDBJ databases">
        <title>Mycena genomes resolve the evolution of fungal bioluminescence.</title>
        <authorList>
            <person name="Tsai I.J."/>
        </authorList>
    </citation>
    <scope>NUCLEOTIDE SEQUENCE</scope>
    <source>
        <strain evidence="2">160909Yilan</strain>
    </source>
</reference>
<dbReference type="AlphaFoldDB" id="A0A8H7DCF7"/>
<dbReference type="Pfam" id="PF12937">
    <property type="entry name" value="F-box-like"/>
    <property type="match status" value="1"/>
</dbReference>
<gene>
    <name evidence="2" type="ORF">MSAN_00961000</name>
</gene>
<evidence type="ECO:0000313" key="3">
    <source>
        <dbReference type="Proteomes" id="UP000623467"/>
    </source>
</evidence>
<dbReference type="InterPro" id="IPR001810">
    <property type="entry name" value="F-box_dom"/>
</dbReference>
<dbReference type="EMBL" id="JACAZH010000006">
    <property type="protein sequence ID" value="KAF7367018.1"/>
    <property type="molecule type" value="Genomic_DNA"/>
</dbReference>
<comment type="caution">
    <text evidence="2">The sequence shown here is derived from an EMBL/GenBank/DDBJ whole genome shotgun (WGS) entry which is preliminary data.</text>
</comment>
<evidence type="ECO:0000259" key="1">
    <source>
        <dbReference type="PROSITE" id="PS50181"/>
    </source>
</evidence>
<dbReference type="Gene3D" id="1.20.1280.50">
    <property type="match status" value="1"/>
</dbReference>
<evidence type="ECO:0000313" key="2">
    <source>
        <dbReference type="EMBL" id="KAF7367018.1"/>
    </source>
</evidence>
<name>A0A8H7DCF7_9AGAR</name>
<dbReference type="OrthoDB" id="2946087at2759"/>
<feature type="domain" description="F-box" evidence="1">
    <location>
        <begin position="1"/>
        <end position="46"/>
    </location>
</feature>
<organism evidence="2 3">
    <name type="scientific">Mycena sanguinolenta</name>
    <dbReference type="NCBI Taxonomy" id="230812"/>
    <lineage>
        <taxon>Eukaryota</taxon>
        <taxon>Fungi</taxon>
        <taxon>Dikarya</taxon>
        <taxon>Basidiomycota</taxon>
        <taxon>Agaricomycotina</taxon>
        <taxon>Agaricomycetes</taxon>
        <taxon>Agaricomycetidae</taxon>
        <taxon>Agaricales</taxon>
        <taxon>Marasmiineae</taxon>
        <taxon>Mycenaceae</taxon>
        <taxon>Mycena</taxon>
    </lineage>
</organism>
<accession>A0A8H7DCF7</accession>
<keyword evidence="3" id="KW-1185">Reference proteome</keyword>
<dbReference type="SUPFAM" id="SSF81383">
    <property type="entry name" value="F-box domain"/>
    <property type="match status" value="1"/>
</dbReference>
<dbReference type="InterPro" id="IPR036047">
    <property type="entry name" value="F-box-like_dom_sf"/>
</dbReference>
<dbReference type="PROSITE" id="PS50181">
    <property type="entry name" value="FBOX"/>
    <property type="match status" value="1"/>
</dbReference>
<sequence length="423" mass="47267">MPFDVLPEDVLLSILCLCDVYTILTVSAINKSLRHIASSKQLWLSLVQDSTFRAALDLPPPDPEELGSHSTEELIDFVKSSVIGPGPMWPRGCSSATVTDLELPLDEMGDRPAFRLLPGARYILLHSITQAKLYIYDVWNARRVWEHAAEDHTICQIDLVPGTSIARVFLAQPVPVDYSEQHTLHIEEVDFTTGLSRQTFELGFPTSSFGTAYAIVGDYFLCTMLYSLVYDAKIELIPGHIISTYLESSATYHQILAITRLDAFTTYWQPLTEACLTAQLKREPPTTPITVKTALGYDNRPLGTRSVTVHLTVTPNALRRGAYNVDVHGGEIAAPETIMGKISNFITVNRTPSPARQALLSYRFTPTLSCKGECQLRLISGQRVFSTTETSFPRTITQWSGGSIIVPYRQQEWPMRRVPKYVK</sequence>
<protein>
    <submittedName>
        <fullName evidence="2">F-box domain-containing protein</fullName>
    </submittedName>
</protein>
<proteinExistence type="predicted"/>
<dbReference type="Proteomes" id="UP000623467">
    <property type="component" value="Unassembled WGS sequence"/>
</dbReference>